<sequence length="188" mass="21269">MVYLEATQTIYNNADLTYSFGELPHATRASTLTSSFTPLNHYLEEQSPIICAMLHSLVIYDKSATMSSGNMNLVVDMINSHLPNLRTFCYQVSANTSTTLQGHVADSCRRTCRTSRILQPWARLGTDIRATLELPVPPTIETVHPLLYQELCSINRLLYNIAIEAMAIRMTTRRRMRSYHEVALSRGD</sequence>
<reference evidence="1 2" key="1">
    <citation type="submission" date="2023-11" db="EMBL/GenBank/DDBJ databases">
        <title>Draft genome sequence and annotation of the polyextremotolerant black yeast-like fungus Aureobasidium pullulans NRRL 62042.</title>
        <authorList>
            <person name="Dielentheis-Frenken M.R.E."/>
            <person name="Wibberg D."/>
            <person name="Blank L.M."/>
            <person name="Tiso T."/>
        </authorList>
    </citation>
    <scope>NUCLEOTIDE SEQUENCE [LARGE SCALE GENOMIC DNA]</scope>
    <source>
        <strain evidence="1 2">NRRL 62042</strain>
    </source>
</reference>
<dbReference type="EMBL" id="JASGXD010000005">
    <property type="protein sequence ID" value="KAK6005732.1"/>
    <property type="molecule type" value="Genomic_DNA"/>
</dbReference>
<evidence type="ECO:0000313" key="1">
    <source>
        <dbReference type="EMBL" id="KAK6005732.1"/>
    </source>
</evidence>
<keyword evidence="2" id="KW-1185">Reference proteome</keyword>
<evidence type="ECO:0000313" key="2">
    <source>
        <dbReference type="Proteomes" id="UP001341245"/>
    </source>
</evidence>
<protein>
    <submittedName>
        <fullName evidence="1">Uncharacterized protein</fullName>
    </submittedName>
</protein>
<name>A0ABR0TMV8_AURPU</name>
<organism evidence="1 2">
    <name type="scientific">Aureobasidium pullulans</name>
    <name type="common">Black yeast</name>
    <name type="synonym">Pullularia pullulans</name>
    <dbReference type="NCBI Taxonomy" id="5580"/>
    <lineage>
        <taxon>Eukaryota</taxon>
        <taxon>Fungi</taxon>
        <taxon>Dikarya</taxon>
        <taxon>Ascomycota</taxon>
        <taxon>Pezizomycotina</taxon>
        <taxon>Dothideomycetes</taxon>
        <taxon>Dothideomycetidae</taxon>
        <taxon>Dothideales</taxon>
        <taxon>Saccotheciaceae</taxon>
        <taxon>Aureobasidium</taxon>
    </lineage>
</organism>
<dbReference type="Proteomes" id="UP001341245">
    <property type="component" value="Unassembled WGS sequence"/>
</dbReference>
<proteinExistence type="predicted"/>
<accession>A0ABR0TMV8</accession>
<gene>
    <name evidence="1" type="ORF">QM012_007374</name>
</gene>
<comment type="caution">
    <text evidence="1">The sequence shown here is derived from an EMBL/GenBank/DDBJ whole genome shotgun (WGS) entry which is preliminary data.</text>
</comment>